<dbReference type="PANTHER" id="PTHR32063">
    <property type="match status" value="1"/>
</dbReference>
<keyword evidence="5" id="KW-0997">Cell inner membrane</keyword>
<dbReference type="SUPFAM" id="SSF82866">
    <property type="entry name" value="Multidrug efflux transporter AcrB transmembrane domain"/>
    <property type="match status" value="2"/>
</dbReference>
<comment type="subcellular location">
    <subcellularLocation>
        <location evidence="1">Cell inner membrane</location>
        <topology evidence="1">Multi-pass membrane protein</topology>
    </subcellularLocation>
</comment>
<feature type="transmembrane region" description="Helical" evidence="9">
    <location>
        <begin position="393"/>
        <end position="417"/>
    </location>
</feature>
<organism evidence="10 11">
    <name type="scientific">Candidatus Nitrospira allomarina</name>
    <dbReference type="NCBI Taxonomy" id="3020900"/>
    <lineage>
        <taxon>Bacteria</taxon>
        <taxon>Pseudomonadati</taxon>
        <taxon>Nitrospirota</taxon>
        <taxon>Nitrospiria</taxon>
        <taxon>Nitrospirales</taxon>
        <taxon>Nitrospiraceae</taxon>
        <taxon>Nitrospira</taxon>
    </lineage>
</organism>
<dbReference type="KEGG" id="nall:PP769_16570"/>
<dbReference type="Pfam" id="PF00873">
    <property type="entry name" value="ACR_tran"/>
    <property type="match status" value="1"/>
</dbReference>
<proteinExistence type="inferred from homology"/>
<dbReference type="Proteomes" id="UP001302719">
    <property type="component" value="Chromosome"/>
</dbReference>
<sequence length="1079" mass="117975">MAKFFIDRPIVAIVISIIMVVLGLVSMVQLPIALFPNIAPPEIMLQATYVGADAVTLEQSVATPIEQQMAGVDNSIYMYSMNANNGQMTLRVDFDVDTIPNDDQILTQMRYMQAESQLPADVRNYGVTIKKATTSPLAIFSLYSPGGTYDEIFLANYAYVNINDSLARVPGVAQVLIFGAGQYAMRFWVDPDHLAKLEITVAEILDAIKKQNTVNPAGQIGGQPVPQGQEFTYTVLAQGRLANEEEFGQIIVRANADGSIIRLKDVARIELGAQTYSQIGRLDGKPSAAIAIYQLPGSNAITTMDHAKKLMAEMKLRFPDDLEYKIALDTTLAVREGIKEIVHTLFEAVILVIIVVFLFLQGWRATLIPLIAVPVSLIGTFTVFPILDFSINTLSLLGLVLAIGLVVDDAIVVVEAVEHHIEKGLSPKDATRKAMDEVSGPVIAIALILSAVFIPTAFIPGITGSFYQQFALTIALSVILSAFNALTLSPALSAMLLRPKTPARGPLGAFFEWFNYRFERATTGYVGYCHHLIRKAGRSMVILLVFIIAAGFLGTRLPTGFLPTEDQGYVFLNLQLPLASSLQRTNEVAKKVEAILLETPGIQHVTTVVGYSLLSSVTTTYNGFFFVTLAPWEERTKPEEKLLAIFKDVNRKLAALPEAMAFLFPPPAIPGVGTSGGVSFVLEDRSGQDVAFLAKNLERFMEAARQRPEVASVNTTFIPAVPQVFAKVDRDKALKQGVQLEDVYKTLQAFMGGVMVNYFNRFGRVWQVYVQAEGDFRTNAENVGQFFVRNTSGEMVPLSTLVTMEKVSGPEFTMRFNGYRSAQIFASGKPGYTSGQVMEALEEVFTETMPHEMGFDYMGMSFQEKAAAEGVPASVIFGFSLLFVFLILAAQYESWGLPFSVLFCTPIAVFGAFGALWALGMENNVFTQIGLIMLIGLSAKNAILIVEFAKMEYEKGRSLVEAALTGARLRLRPILMTSLAFILGVVPLVLSSGAGAHGRILLGVAVIGGMIAASFIAIFLIPVAFYVVERLMHRHDEELPPDPEGPTSEDYEFLEDKDSLKISSQHKTGQASIHLQGEH</sequence>
<dbReference type="InterPro" id="IPR027463">
    <property type="entry name" value="AcrB_DN_DC_subdom"/>
</dbReference>
<dbReference type="EMBL" id="CP116967">
    <property type="protein sequence ID" value="WNM57563.1"/>
    <property type="molecule type" value="Genomic_DNA"/>
</dbReference>
<feature type="transmembrane region" description="Helical" evidence="9">
    <location>
        <begin position="1000"/>
        <end position="1028"/>
    </location>
</feature>
<keyword evidence="4" id="KW-1003">Cell membrane</keyword>
<dbReference type="SUPFAM" id="SSF82714">
    <property type="entry name" value="Multidrug efflux transporter AcrB TolC docking domain, DN and DC subdomains"/>
    <property type="match status" value="2"/>
</dbReference>
<evidence type="ECO:0000256" key="6">
    <source>
        <dbReference type="ARBA" id="ARBA00022692"/>
    </source>
</evidence>
<evidence type="ECO:0000256" key="3">
    <source>
        <dbReference type="ARBA" id="ARBA00022448"/>
    </source>
</evidence>
<dbReference type="NCBIfam" id="TIGR00915">
    <property type="entry name" value="2A0602"/>
    <property type="match status" value="1"/>
</dbReference>
<keyword evidence="11" id="KW-1185">Reference proteome</keyword>
<dbReference type="Gene3D" id="3.30.70.1430">
    <property type="entry name" value="Multidrug efflux transporter AcrB pore domain"/>
    <property type="match status" value="2"/>
</dbReference>
<dbReference type="InterPro" id="IPR004764">
    <property type="entry name" value="MdtF-like"/>
</dbReference>
<evidence type="ECO:0000313" key="10">
    <source>
        <dbReference type="EMBL" id="WNM57563.1"/>
    </source>
</evidence>
<evidence type="ECO:0000256" key="4">
    <source>
        <dbReference type="ARBA" id="ARBA00022475"/>
    </source>
</evidence>
<feature type="transmembrane region" description="Helical" evidence="9">
    <location>
        <begin position="974"/>
        <end position="994"/>
    </location>
</feature>
<dbReference type="SUPFAM" id="SSF82693">
    <property type="entry name" value="Multidrug efflux transporter AcrB pore domain, PN1, PN2, PC1 and PC2 subdomains"/>
    <property type="match status" value="3"/>
</dbReference>
<dbReference type="GO" id="GO:0005886">
    <property type="term" value="C:plasma membrane"/>
    <property type="evidence" value="ECO:0007669"/>
    <property type="project" value="UniProtKB-SubCell"/>
</dbReference>
<dbReference type="Gene3D" id="3.30.2090.10">
    <property type="entry name" value="Multidrug efflux transporter AcrB TolC docking domain, DN and DC subdomains"/>
    <property type="match status" value="2"/>
</dbReference>
<dbReference type="Gene3D" id="1.20.1640.10">
    <property type="entry name" value="Multidrug efflux transporter AcrB transmembrane domain"/>
    <property type="match status" value="2"/>
</dbReference>
<evidence type="ECO:0000256" key="8">
    <source>
        <dbReference type="ARBA" id="ARBA00023136"/>
    </source>
</evidence>
<evidence type="ECO:0000256" key="1">
    <source>
        <dbReference type="ARBA" id="ARBA00004429"/>
    </source>
</evidence>
<dbReference type="PANTHER" id="PTHR32063:SF11">
    <property type="entry name" value="CATION OR DRUG EFFLUX SYSTEM PROTEIN"/>
    <property type="match status" value="1"/>
</dbReference>
<dbReference type="InterPro" id="IPR001036">
    <property type="entry name" value="Acrflvin-R"/>
</dbReference>
<evidence type="ECO:0000256" key="9">
    <source>
        <dbReference type="SAM" id="Phobius"/>
    </source>
</evidence>
<gene>
    <name evidence="10" type="ORF">PP769_16570</name>
</gene>
<evidence type="ECO:0000313" key="11">
    <source>
        <dbReference type="Proteomes" id="UP001302719"/>
    </source>
</evidence>
<comment type="similarity">
    <text evidence="2">Belongs to the resistance-nodulation-cell division (RND) (TC 2.A.6) family.</text>
</comment>
<dbReference type="PRINTS" id="PR00702">
    <property type="entry name" value="ACRIFLAVINRP"/>
</dbReference>
<dbReference type="NCBIfam" id="NF000282">
    <property type="entry name" value="RND_permease_1"/>
    <property type="match status" value="1"/>
</dbReference>
<keyword evidence="7 9" id="KW-1133">Transmembrane helix</keyword>
<evidence type="ECO:0000256" key="2">
    <source>
        <dbReference type="ARBA" id="ARBA00010942"/>
    </source>
</evidence>
<dbReference type="AlphaFoldDB" id="A0AA96G9C7"/>
<dbReference type="GO" id="GO:0042910">
    <property type="term" value="F:xenobiotic transmembrane transporter activity"/>
    <property type="evidence" value="ECO:0007669"/>
    <property type="project" value="TreeGrafter"/>
</dbReference>
<dbReference type="Gene3D" id="3.30.70.1440">
    <property type="entry name" value="Multidrug efflux transporter AcrB pore domain"/>
    <property type="match status" value="1"/>
</dbReference>
<feature type="transmembrane region" description="Helical" evidence="9">
    <location>
        <begin position="470"/>
        <end position="497"/>
    </location>
</feature>
<dbReference type="GO" id="GO:0015562">
    <property type="term" value="F:efflux transmembrane transporter activity"/>
    <property type="evidence" value="ECO:0007669"/>
    <property type="project" value="InterPro"/>
</dbReference>
<feature type="transmembrane region" description="Helical" evidence="9">
    <location>
        <begin position="367"/>
        <end position="387"/>
    </location>
</feature>
<feature type="transmembrane region" description="Helical" evidence="9">
    <location>
        <begin position="438"/>
        <end position="458"/>
    </location>
</feature>
<dbReference type="FunFam" id="1.20.1640.10:FF:000001">
    <property type="entry name" value="Efflux pump membrane transporter"/>
    <property type="match status" value="1"/>
</dbReference>
<keyword evidence="3" id="KW-0813">Transport</keyword>
<feature type="transmembrane region" description="Helical" evidence="9">
    <location>
        <begin position="12"/>
        <end position="35"/>
    </location>
</feature>
<reference evidence="10 11" key="1">
    <citation type="submission" date="2023-01" db="EMBL/GenBank/DDBJ databases">
        <title>Cultivation and genomic characterization of new, ubiquitous marine nitrite-oxidizing bacteria from the Nitrospirales.</title>
        <authorList>
            <person name="Mueller A.J."/>
            <person name="Daebeler A."/>
            <person name="Herbold C.W."/>
            <person name="Kirkegaard R.H."/>
            <person name="Daims H."/>
        </authorList>
    </citation>
    <scope>NUCLEOTIDE SEQUENCE [LARGE SCALE GENOMIC DNA]</scope>
    <source>
        <strain evidence="10 11">VA</strain>
    </source>
</reference>
<name>A0AA96G9C7_9BACT</name>
<dbReference type="GO" id="GO:0009636">
    <property type="term" value="P:response to toxic substance"/>
    <property type="evidence" value="ECO:0007669"/>
    <property type="project" value="UniProtKB-ARBA"/>
</dbReference>
<feature type="transmembrane region" description="Helical" evidence="9">
    <location>
        <begin position="925"/>
        <end position="949"/>
    </location>
</feature>
<evidence type="ECO:0000256" key="5">
    <source>
        <dbReference type="ARBA" id="ARBA00022519"/>
    </source>
</evidence>
<keyword evidence="6 9" id="KW-0812">Transmembrane</keyword>
<feature type="transmembrane region" description="Helical" evidence="9">
    <location>
        <begin position="540"/>
        <end position="557"/>
    </location>
</feature>
<protein>
    <submittedName>
        <fullName evidence="10">Multidrug efflux RND transporter permease subunit</fullName>
    </submittedName>
</protein>
<feature type="transmembrane region" description="Helical" evidence="9">
    <location>
        <begin position="870"/>
        <end position="890"/>
    </location>
</feature>
<evidence type="ECO:0000256" key="7">
    <source>
        <dbReference type="ARBA" id="ARBA00022989"/>
    </source>
</evidence>
<dbReference type="RefSeq" id="WP_312642170.1">
    <property type="nucleotide sequence ID" value="NZ_CP116967.1"/>
</dbReference>
<dbReference type="Gene3D" id="3.30.70.1320">
    <property type="entry name" value="Multidrug efflux transporter AcrB pore domain like"/>
    <property type="match status" value="1"/>
</dbReference>
<feature type="transmembrane region" description="Helical" evidence="9">
    <location>
        <begin position="341"/>
        <end position="360"/>
    </location>
</feature>
<accession>A0AA96G9C7</accession>
<keyword evidence="8 9" id="KW-0472">Membrane</keyword>
<feature type="transmembrane region" description="Helical" evidence="9">
    <location>
        <begin position="897"/>
        <end position="919"/>
    </location>
</feature>